<dbReference type="PROSITE" id="PS51779">
    <property type="entry name" value="POTRA"/>
    <property type="match status" value="1"/>
</dbReference>
<dbReference type="InterPro" id="IPR005548">
    <property type="entry name" value="Cell_div_FtsQ/DivIB_C"/>
</dbReference>
<dbReference type="InterPro" id="IPR045335">
    <property type="entry name" value="FtsQ_C_sf"/>
</dbReference>
<dbReference type="Pfam" id="PF08478">
    <property type="entry name" value="POTRA_1"/>
    <property type="match status" value="1"/>
</dbReference>
<dbReference type="GO" id="GO:0090529">
    <property type="term" value="P:cell septum assembly"/>
    <property type="evidence" value="ECO:0007669"/>
    <property type="project" value="InterPro"/>
</dbReference>
<evidence type="ECO:0000313" key="13">
    <source>
        <dbReference type="Proteomes" id="UP000282211"/>
    </source>
</evidence>
<dbReference type="GO" id="GO:0005886">
    <property type="term" value="C:plasma membrane"/>
    <property type="evidence" value="ECO:0007669"/>
    <property type="project" value="UniProtKB-SubCell"/>
</dbReference>
<dbReference type="PANTHER" id="PTHR35851:SF1">
    <property type="entry name" value="CELL DIVISION PROTEIN FTSQ"/>
    <property type="match status" value="1"/>
</dbReference>
<dbReference type="InterPro" id="IPR034746">
    <property type="entry name" value="POTRA"/>
</dbReference>
<evidence type="ECO:0000256" key="1">
    <source>
        <dbReference type="ARBA" id="ARBA00004370"/>
    </source>
</evidence>
<feature type="region of interest" description="Disordered" evidence="10">
    <location>
        <begin position="1"/>
        <end position="21"/>
    </location>
</feature>
<dbReference type="Gene3D" id="3.10.20.310">
    <property type="entry name" value="membrane protein fhac"/>
    <property type="match status" value="1"/>
</dbReference>
<comment type="caution">
    <text evidence="12">The sequence shown here is derived from an EMBL/GenBank/DDBJ whole genome shotgun (WGS) entry which is preliminary data.</text>
</comment>
<keyword evidence="3 9" id="KW-0997">Cell inner membrane</keyword>
<evidence type="ECO:0000259" key="11">
    <source>
        <dbReference type="PROSITE" id="PS51779"/>
    </source>
</evidence>
<dbReference type="Gene3D" id="3.40.50.11690">
    <property type="entry name" value="Cell division protein FtsQ/DivIB"/>
    <property type="match status" value="1"/>
</dbReference>
<dbReference type="Pfam" id="PF03799">
    <property type="entry name" value="FtsQ_DivIB_C"/>
    <property type="match status" value="1"/>
</dbReference>
<evidence type="ECO:0000256" key="6">
    <source>
        <dbReference type="ARBA" id="ARBA00022989"/>
    </source>
</evidence>
<evidence type="ECO:0000313" key="12">
    <source>
        <dbReference type="EMBL" id="RKQ71709.1"/>
    </source>
</evidence>
<evidence type="ECO:0000256" key="2">
    <source>
        <dbReference type="ARBA" id="ARBA00022475"/>
    </source>
</evidence>
<dbReference type="InterPro" id="IPR013685">
    <property type="entry name" value="POTRA_FtsQ_type"/>
</dbReference>
<dbReference type="HAMAP" id="MF_00911">
    <property type="entry name" value="FtsQ_subfam"/>
    <property type="match status" value="1"/>
</dbReference>
<dbReference type="EMBL" id="RBII01000001">
    <property type="protein sequence ID" value="RKQ71709.1"/>
    <property type="molecule type" value="Genomic_DNA"/>
</dbReference>
<comment type="subcellular location">
    <subcellularLocation>
        <location evidence="9">Cell inner membrane</location>
        <topology evidence="9">Single-pass type II membrane protein</topology>
    </subcellularLocation>
    <subcellularLocation>
        <location evidence="1">Membrane</location>
    </subcellularLocation>
    <text evidence="9">Localizes to the division septum.</text>
</comment>
<keyword evidence="8 9" id="KW-0131">Cell cycle</keyword>
<evidence type="ECO:0000256" key="5">
    <source>
        <dbReference type="ARBA" id="ARBA00022692"/>
    </source>
</evidence>
<feature type="domain" description="POTRA" evidence="11">
    <location>
        <begin position="91"/>
        <end position="159"/>
    </location>
</feature>
<proteinExistence type="inferred from homology"/>
<comment type="similarity">
    <text evidence="9">Belongs to the FtsQ/DivIB family. FtsQ subfamily.</text>
</comment>
<keyword evidence="13" id="KW-1185">Reference proteome</keyword>
<sequence length="293" mass="32599">MAQMKNKGNYKTGSVQRVSSLKPGLRGARAWSASKVRAAGHSRKSFLQFSGGVASVFVVLTILALWLGGFWPTILQNAKLFKQNRLMDMGFVVAQVDVMGEGRLDEAEVRRAVNIRPGDYFFGVDLEEAQRRTESLPWVDRAVVRRLWPDRIVVQLIENQPYALWQNEGALSLVSAEGKVIAPVHETSHVPQGVLHIVGKGAAENAQSLEATLKAWPGLRQRVSSAVYVSEQRWDLILDKQVKVKLPALNYEKAVAQLALLQSKTQLLDRQISEIDLRLSDRISLRPAPTTQA</sequence>
<accession>A0A420WL56</accession>
<dbReference type="RefSeq" id="WP_121099460.1">
    <property type="nucleotide sequence ID" value="NZ_RBII01000001.1"/>
</dbReference>
<evidence type="ECO:0000256" key="8">
    <source>
        <dbReference type="ARBA" id="ARBA00023306"/>
    </source>
</evidence>
<evidence type="ECO:0000256" key="9">
    <source>
        <dbReference type="HAMAP-Rule" id="MF_00911"/>
    </source>
</evidence>
<protein>
    <recommendedName>
        <fullName evidence="9">Cell division protein FtsQ</fullName>
    </recommendedName>
</protein>
<dbReference type="AlphaFoldDB" id="A0A420WL56"/>
<keyword evidence="7 9" id="KW-0472">Membrane</keyword>
<name>A0A420WL56_9PROT</name>
<dbReference type="InterPro" id="IPR026579">
    <property type="entry name" value="FtsQ"/>
</dbReference>
<evidence type="ECO:0000256" key="3">
    <source>
        <dbReference type="ARBA" id="ARBA00022519"/>
    </source>
</evidence>
<feature type="compositionally biased region" description="Polar residues" evidence="10">
    <location>
        <begin position="9"/>
        <end position="19"/>
    </location>
</feature>
<comment type="function">
    <text evidence="9">Essential cell division protein.</text>
</comment>
<dbReference type="GO" id="GO:0043093">
    <property type="term" value="P:FtsZ-dependent cytokinesis"/>
    <property type="evidence" value="ECO:0007669"/>
    <property type="project" value="UniProtKB-UniRule"/>
</dbReference>
<reference evidence="12 13" key="1">
    <citation type="submission" date="2018-10" db="EMBL/GenBank/DDBJ databases">
        <title>Genomic Encyclopedia of Type Strains, Phase IV (KMG-IV): sequencing the most valuable type-strain genomes for metagenomic binning, comparative biology and taxonomic classification.</title>
        <authorList>
            <person name="Goeker M."/>
        </authorList>
    </citation>
    <scope>NUCLEOTIDE SEQUENCE [LARGE SCALE GENOMIC DNA]</scope>
    <source>
        <strain evidence="12 13">DSM 22008</strain>
    </source>
</reference>
<dbReference type="InParanoid" id="A0A420WL56"/>
<dbReference type="Proteomes" id="UP000282211">
    <property type="component" value="Unassembled WGS sequence"/>
</dbReference>
<organism evidence="12 13">
    <name type="scientific">Litorimonas taeanensis</name>
    <dbReference type="NCBI Taxonomy" id="568099"/>
    <lineage>
        <taxon>Bacteria</taxon>
        <taxon>Pseudomonadati</taxon>
        <taxon>Pseudomonadota</taxon>
        <taxon>Alphaproteobacteria</taxon>
        <taxon>Maricaulales</taxon>
        <taxon>Robiginitomaculaceae</taxon>
    </lineage>
</organism>
<evidence type="ECO:0000256" key="4">
    <source>
        <dbReference type="ARBA" id="ARBA00022618"/>
    </source>
</evidence>
<gene>
    <name evidence="9" type="primary">ftsQ</name>
    <name evidence="12" type="ORF">DES40_1037</name>
</gene>
<dbReference type="PANTHER" id="PTHR35851">
    <property type="entry name" value="CELL DIVISION PROTEIN FTSQ"/>
    <property type="match status" value="1"/>
</dbReference>
<dbReference type="GO" id="GO:0032153">
    <property type="term" value="C:cell division site"/>
    <property type="evidence" value="ECO:0007669"/>
    <property type="project" value="UniProtKB-UniRule"/>
</dbReference>
<dbReference type="OrthoDB" id="9783091at2"/>
<feature type="transmembrane region" description="Helical" evidence="9">
    <location>
        <begin position="46"/>
        <end position="71"/>
    </location>
</feature>
<keyword evidence="2 9" id="KW-1003">Cell membrane</keyword>
<keyword evidence="5 9" id="KW-0812">Transmembrane</keyword>
<keyword evidence="4 9" id="KW-0132">Cell division</keyword>
<dbReference type="FunCoup" id="A0A420WL56">
    <property type="interactions" value="45"/>
</dbReference>
<evidence type="ECO:0000256" key="7">
    <source>
        <dbReference type="ARBA" id="ARBA00023136"/>
    </source>
</evidence>
<evidence type="ECO:0000256" key="10">
    <source>
        <dbReference type="SAM" id="MobiDB-lite"/>
    </source>
</evidence>
<keyword evidence="6 9" id="KW-1133">Transmembrane helix</keyword>